<keyword evidence="2 4" id="KW-0547">Nucleotide-binding</keyword>
<evidence type="ECO:0000256" key="2">
    <source>
        <dbReference type="ARBA" id="ARBA00022741"/>
    </source>
</evidence>
<dbReference type="PANTHER" id="PTHR43585">
    <property type="entry name" value="FUMIPYRROLE BIOSYNTHESIS PROTEIN C"/>
    <property type="match status" value="1"/>
</dbReference>
<evidence type="ECO:0000256" key="4">
    <source>
        <dbReference type="PROSITE-ProRule" id="PRU00409"/>
    </source>
</evidence>
<dbReference type="SUPFAM" id="SSF56059">
    <property type="entry name" value="Glutathione synthetase ATP-binding domain-like"/>
    <property type="match status" value="1"/>
</dbReference>
<accession>A0AAW4I0L0</accession>
<organism evidence="6 9">
    <name type="scientific">Bacillus thuringiensis</name>
    <dbReference type="NCBI Taxonomy" id="1428"/>
    <lineage>
        <taxon>Bacteria</taxon>
        <taxon>Bacillati</taxon>
        <taxon>Bacillota</taxon>
        <taxon>Bacilli</taxon>
        <taxon>Bacillales</taxon>
        <taxon>Bacillaceae</taxon>
        <taxon>Bacillus</taxon>
        <taxon>Bacillus cereus group</taxon>
    </lineage>
</organism>
<keyword evidence="1" id="KW-0436">Ligase</keyword>
<evidence type="ECO:0000256" key="1">
    <source>
        <dbReference type="ARBA" id="ARBA00022598"/>
    </source>
</evidence>
<evidence type="ECO:0000259" key="5">
    <source>
        <dbReference type="PROSITE" id="PS50975"/>
    </source>
</evidence>
<gene>
    <name evidence="7" type="ORF">CN461_10685</name>
    <name evidence="6" type="ORF">FME64_31350</name>
</gene>
<evidence type="ECO:0000313" key="6">
    <source>
        <dbReference type="EMBL" id="MBN9901729.1"/>
    </source>
</evidence>
<dbReference type="GO" id="GO:0046872">
    <property type="term" value="F:metal ion binding"/>
    <property type="evidence" value="ECO:0007669"/>
    <property type="project" value="InterPro"/>
</dbReference>
<feature type="domain" description="ATP-grasp" evidence="5">
    <location>
        <begin position="108"/>
        <end position="298"/>
    </location>
</feature>
<dbReference type="AlphaFoldDB" id="A0AAW4I0L0"/>
<sequence length="391" mass="44667">MAILVLDRNPVLNIPFLLKETNEEIVLLTDENYNGSIEGYTLVEKFTNFETNTNVILRSLKLGEKFSFTSVIALRELSILPAAIIREKLGIPGQSIKSANMFRDKVIMKSVVSRAVEVPQFQRIEHPIDVYDFIQKHQYPVVVKPSDGVSSKDTFILHSESDLIQLYSLETLNGFEVEKYIEGEMYTVDGFIKNGELFTIWIARYINDCISFKHGNGVSRIELDEKNTLRVRLINFTRKLLNVMDLPNNTTFHLEVFHTKDDHLTFCEIASRTGGNVEDITKVAFNRSMTEATVISQSGLSSSDEWNREVGLLGFINPPPKEGMLEDIPRSLPFDWVRLYKPFGNLGTTYQQASNSAHRIATIVIEGRTETEIIERLNKVTTWFEQNCKWS</sequence>
<reference evidence="6" key="3">
    <citation type="journal article" date="2021" name="J. Invertebr. Pathol.">
        <title>Molecular characterization of a Bacillus thuringiensis strain from Argentina, toxic against Lepidoptera and Coleoptera, based on its whole-genome and Cry protein analysis.</title>
        <authorList>
            <person name="Nicolas Lazarte J."/>
            <person name="Pia Valacco M."/>
            <person name="Moreno S."/>
            <person name="Salerno G.L."/>
            <person name="Beron C.M."/>
        </authorList>
    </citation>
    <scope>NUCLEOTIDE SEQUENCE</scope>
    <source>
        <strain evidence="6">FCC7</strain>
    </source>
</reference>
<evidence type="ECO:0000313" key="8">
    <source>
        <dbReference type="Proteomes" id="UP000220502"/>
    </source>
</evidence>
<name>A0AAW4I0L0_BACTU</name>
<keyword evidence="3 4" id="KW-0067">ATP-binding</keyword>
<reference evidence="7 8" key="1">
    <citation type="submission" date="2017-09" db="EMBL/GenBank/DDBJ databases">
        <title>Large-scale bioinformatics analysis of Bacillus genomes uncovers conserved roles of natural products in bacterial physiology.</title>
        <authorList>
            <consortium name="Agbiome Team Llc"/>
            <person name="Bleich R.M."/>
            <person name="Kirk G.J."/>
            <person name="Santa Maria K.C."/>
            <person name="Allen S.E."/>
            <person name="Farag S."/>
            <person name="Shank E.A."/>
            <person name="Bowers A."/>
        </authorList>
    </citation>
    <scope>NUCLEOTIDE SEQUENCE [LARGE SCALE GENOMIC DNA]</scope>
    <source>
        <strain evidence="7 8">AFS007900</strain>
    </source>
</reference>
<dbReference type="InterPro" id="IPR011761">
    <property type="entry name" value="ATP-grasp"/>
</dbReference>
<proteinExistence type="predicted"/>
<evidence type="ECO:0000256" key="3">
    <source>
        <dbReference type="ARBA" id="ARBA00022840"/>
    </source>
</evidence>
<protein>
    <submittedName>
        <fullName evidence="6">ATP-grasp domain-containing protein</fullName>
    </submittedName>
</protein>
<dbReference type="InterPro" id="IPR052032">
    <property type="entry name" value="ATP-dep_AA_Ligase"/>
</dbReference>
<reference evidence="6" key="2">
    <citation type="submission" date="2019-07" db="EMBL/GenBank/DDBJ databases">
        <authorList>
            <person name="Lazarte J.N."/>
            <person name="Poliero A."/>
            <person name="Beron C."/>
        </authorList>
    </citation>
    <scope>NUCLEOTIDE SEQUENCE</scope>
    <source>
        <strain evidence="6">FCC7</strain>
    </source>
</reference>
<dbReference type="PANTHER" id="PTHR43585:SF2">
    <property type="entry name" value="ATP-GRASP ENZYME FSQD"/>
    <property type="match status" value="1"/>
</dbReference>
<dbReference type="Gene3D" id="3.40.50.20">
    <property type="match status" value="1"/>
</dbReference>
<dbReference type="Proteomes" id="UP000220502">
    <property type="component" value="Unassembled WGS sequence"/>
</dbReference>
<dbReference type="PROSITE" id="PS50975">
    <property type="entry name" value="ATP_GRASP"/>
    <property type="match status" value="1"/>
</dbReference>
<dbReference type="Gene3D" id="3.30.470.20">
    <property type="entry name" value="ATP-grasp fold, B domain"/>
    <property type="match status" value="1"/>
</dbReference>
<dbReference type="Proteomes" id="UP000775627">
    <property type="component" value="Unassembled WGS sequence"/>
</dbReference>
<dbReference type="GO" id="GO:0005524">
    <property type="term" value="F:ATP binding"/>
    <property type="evidence" value="ECO:0007669"/>
    <property type="project" value="UniProtKB-UniRule"/>
</dbReference>
<evidence type="ECO:0000313" key="7">
    <source>
        <dbReference type="EMBL" id="PEX50854.1"/>
    </source>
</evidence>
<dbReference type="EMBL" id="NTXF01000009">
    <property type="protein sequence ID" value="PEX50854.1"/>
    <property type="molecule type" value="Genomic_DNA"/>
</dbReference>
<dbReference type="InterPro" id="IPR013815">
    <property type="entry name" value="ATP_grasp_subdomain_1"/>
</dbReference>
<dbReference type="GO" id="GO:0016874">
    <property type="term" value="F:ligase activity"/>
    <property type="evidence" value="ECO:0007669"/>
    <property type="project" value="UniProtKB-KW"/>
</dbReference>
<comment type="caution">
    <text evidence="6">The sequence shown here is derived from an EMBL/GenBank/DDBJ whole genome shotgun (WGS) entry which is preliminary data.</text>
</comment>
<evidence type="ECO:0000313" key="9">
    <source>
        <dbReference type="Proteomes" id="UP000775627"/>
    </source>
</evidence>
<dbReference type="EMBL" id="VIXF01000014">
    <property type="protein sequence ID" value="MBN9901729.1"/>
    <property type="molecule type" value="Genomic_DNA"/>
</dbReference>
<dbReference type="Gene3D" id="3.30.1490.20">
    <property type="entry name" value="ATP-grasp fold, A domain"/>
    <property type="match status" value="1"/>
</dbReference>
<dbReference type="RefSeq" id="WP_016078519.1">
    <property type="nucleotide sequence ID" value="NZ_JAWUAH010000062.1"/>
</dbReference>